<sequence length="77" mass="8061">DEALAEVRSFARRRPGTFLLVAAGAGLLVGRLTRALKDTPSRTFDPGPTPADREYPDPPVSSYESTPASAAFSAGAL</sequence>
<dbReference type="EMBL" id="QWKP01000117">
    <property type="protein sequence ID" value="RHA44104.1"/>
    <property type="molecule type" value="Genomic_DNA"/>
</dbReference>
<keyword evidence="2" id="KW-1133">Transmembrane helix</keyword>
<dbReference type="Proteomes" id="UP000283374">
    <property type="component" value="Unassembled WGS sequence"/>
</dbReference>
<reference evidence="3 4" key="1">
    <citation type="submission" date="2018-08" db="EMBL/GenBank/DDBJ databases">
        <title>Cellulomonas rhizosphaerae sp. nov., a novel actinomycete isolated from soil.</title>
        <authorList>
            <person name="Tian Y."/>
        </authorList>
    </citation>
    <scope>NUCLEOTIDE SEQUENCE [LARGE SCALE GENOMIC DNA]</scope>
    <source>
        <strain evidence="3 4">NEAU-TCZ24</strain>
    </source>
</reference>
<feature type="transmembrane region" description="Helical" evidence="2">
    <location>
        <begin position="16"/>
        <end position="33"/>
    </location>
</feature>
<name>A0A413RQ91_9CELL</name>
<feature type="non-terminal residue" evidence="3">
    <location>
        <position position="1"/>
    </location>
</feature>
<evidence type="ECO:0000313" key="4">
    <source>
        <dbReference type="Proteomes" id="UP000283374"/>
    </source>
</evidence>
<keyword evidence="2" id="KW-0472">Membrane</keyword>
<dbReference type="AlphaFoldDB" id="A0A413RQ91"/>
<proteinExistence type="predicted"/>
<protein>
    <submittedName>
        <fullName evidence="3">Uncharacterized protein</fullName>
    </submittedName>
</protein>
<keyword evidence="2" id="KW-0812">Transmembrane</keyword>
<comment type="caution">
    <text evidence="3">The sequence shown here is derived from an EMBL/GenBank/DDBJ whole genome shotgun (WGS) entry which is preliminary data.</text>
</comment>
<feature type="region of interest" description="Disordered" evidence="1">
    <location>
        <begin position="38"/>
        <end position="77"/>
    </location>
</feature>
<evidence type="ECO:0000256" key="2">
    <source>
        <dbReference type="SAM" id="Phobius"/>
    </source>
</evidence>
<keyword evidence="4" id="KW-1185">Reference proteome</keyword>
<organism evidence="3 4">
    <name type="scientific">Cellulomonas rhizosphaerae</name>
    <dbReference type="NCBI Taxonomy" id="2293719"/>
    <lineage>
        <taxon>Bacteria</taxon>
        <taxon>Bacillati</taxon>
        <taxon>Actinomycetota</taxon>
        <taxon>Actinomycetes</taxon>
        <taxon>Micrococcales</taxon>
        <taxon>Cellulomonadaceae</taxon>
        <taxon>Cellulomonas</taxon>
    </lineage>
</organism>
<evidence type="ECO:0000256" key="1">
    <source>
        <dbReference type="SAM" id="MobiDB-lite"/>
    </source>
</evidence>
<gene>
    <name evidence="3" type="ORF">D1825_03040</name>
</gene>
<evidence type="ECO:0000313" key="3">
    <source>
        <dbReference type="EMBL" id="RHA44104.1"/>
    </source>
</evidence>
<accession>A0A413RQ91</accession>